<dbReference type="RefSeq" id="WP_006039512.1">
    <property type="nucleotide sequence ID" value="NZ_AEDD01000010.1"/>
</dbReference>
<feature type="transmembrane region" description="Helical" evidence="3">
    <location>
        <begin position="315"/>
        <end position="338"/>
    </location>
</feature>
<dbReference type="eggNOG" id="COG0840">
    <property type="taxonomic scope" value="Bacteria"/>
</dbReference>
<dbReference type="PANTHER" id="PTHR32089">
    <property type="entry name" value="METHYL-ACCEPTING CHEMOTAXIS PROTEIN MCPB"/>
    <property type="match status" value="1"/>
</dbReference>
<feature type="transmembrane region" description="Helical" evidence="3">
    <location>
        <begin position="20"/>
        <end position="38"/>
    </location>
</feature>
<dbReference type="CDD" id="cd11386">
    <property type="entry name" value="MCP_signal"/>
    <property type="match status" value="1"/>
</dbReference>
<dbReference type="GO" id="GO:0016020">
    <property type="term" value="C:membrane"/>
    <property type="evidence" value="ECO:0007669"/>
    <property type="project" value="InterPro"/>
</dbReference>
<reference evidence="5 6" key="1">
    <citation type="submission" date="2010-07" db="EMBL/GenBank/DDBJ databases">
        <title>The draft genome of Paenibacillus curdlanolyticus YK9.</title>
        <authorList>
            <consortium name="US DOE Joint Genome Institute (JGI-PGF)"/>
            <person name="Lucas S."/>
            <person name="Copeland A."/>
            <person name="Lapidus A."/>
            <person name="Cheng J.-F."/>
            <person name="Bruce D."/>
            <person name="Goodwin L."/>
            <person name="Pitluck S."/>
            <person name="Land M.L."/>
            <person name="Hauser L."/>
            <person name="Chang Y.-J."/>
            <person name="Jeffries C."/>
            <person name="Anderson I.J."/>
            <person name="Johnson E."/>
            <person name="Loganathan U."/>
            <person name="Mulhopadhyay B."/>
            <person name="Kyrpides N."/>
            <person name="Woyke T.J."/>
        </authorList>
    </citation>
    <scope>NUCLEOTIDE SEQUENCE [LARGE SCALE GENOMIC DNA]</scope>
    <source>
        <strain evidence="5 6">YK9</strain>
    </source>
</reference>
<keyword evidence="3" id="KW-1133">Transmembrane helix</keyword>
<accession>E0ID22</accession>
<dbReference type="Pfam" id="PF00015">
    <property type="entry name" value="MCPsignal"/>
    <property type="match status" value="1"/>
</dbReference>
<sequence>MNLFWLSEQLIRRLRYAYKFIVIGLLIFIPMVVMSFMYQRQSSELISFNEKERLGVEYIAPLHQLITKLQQGRGLYYVQASSKDAGMTGEIDKNNAEIEQAFQATFAINDKLGEELKVDGTIHDIYNAWKKAGDVDPLNSYSAVISRSIKLIAEVGDSSNLILDPDLDSYYLMDGVINKIPFATEKLTQIRDLGATFLLAKSVTSEQRDQLLELLSLLNYSMNEISSGILSVIDENPALASELEASRLKLEEGRASFTKVVNEELIHATALNLSKNDYLQLSSAFIQHHSELYQVELKVLDKLIKARVDAYESKAMIFNIAVIIGFIILLYIFIGFYISVKKSISYISTSLIKVSEGDLTNTLVSYTKDEIGDIVNPINTVIQVFKNMISASKASSNKVTTSSSALSSAITETVAEMDNINQKMAELSGGSRAQFLHSEESSKAMNEIATHIQHIAESAQDVLAESTHSHQQALEGKLAIDGAFDQMNKINASVKDSSELVEFLTSQSEQVKNIVETIAKISAQTNILALNASIEAARAGEHGKGFAVVASEIQKLANQSKRSTDDITGKLEAISSKINSLGESMEHEEMEVGHGMQAIHLANDIFTGILASSQRLVDRVQQVSILTEQISASTEQVTASVHEVAYISKQSADNTNYASESMTKQAGIMKTLLESADELLQMTKVSKEQLSHFRM</sequence>
<dbReference type="AlphaFoldDB" id="E0ID22"/>
<keyword evidence="3" id="KW-0812">Transmembrane</keyword>
<dbReference type="STRING" id="717606.PaecuDRAFT_3524"/>
<dbReference type="EMBL" id="AEDD01000010">
    <property type="protein sequence ID" value="EFM09477.1"/>
    <property type="molecule type" value="Genomic_DNA"/>
</dbReference>
<proteinExistence type="predicted"/>
<dbReference type="PROSITE" id="PS50111">
    <property type="entry name" value="CHEMOTAXIS_TRANSDUC_2"/>
    <property type="match status" value="1"/>
</dbReference>
<dbReference type="Gene3D" id="1.10.287.950">
    <property type="entry name" value="Methyl-accepting chemotaxis protein"/>
    <property type="match status" value="1"/>
</dbReference>
<name>E0ID22_9BACL</name>
<protein>
    <submittedName>
        <fullName evidence="5">Methyl-accepting chemotaxis sensory transducer</fullName>
    </submittedName>
</protein>
<dbReference type="PANTHER" id="PTHR32089:SF112">
    <property type="entry name" value="LYSOZYME-LIKE PROTEIN-RELATED"/>
    <property type="match status" value="1"/>
</dbReference>
<gene>
    <name evidence="5" type="ORF">PaecuDRAFT_3524</name>
</gene>
<dbReference type="Gene3D" id="6.10.340.10">
    <property type="match status" value="1"/>
</dbReference>
<organism evidence="5 6">
    <name type="scientific">Paenibacillus curdlanolyticus YK9</name>
    <dbReference type="NCBI Taxonomy" id="717606"/>
    <lineage>
        <taxon>Bacteria</taxon>
        <taxon>Bacillati</taxon>
        <taxon>Bacillota</taxon>
        <taxon>Bacilli</taxon>
        <taxon>Bacillales</taxon>
        <taxon>Paenibacillaceae</taxon>
        <taxon>Paenibacillus</taxon>
    </lineage>
</organism>
<keyword evidence="3" id="KW-0472">Membrane</keyword>
<evidence type="ECO:0000256" key="2">
    <source>
        <dbReference type="PROSITE-ProRule" id="PRU00284"/>
    </source>
</evidence>
<keyword evidence="1 2" id="KW-0807">Transducer</keyword>
<keyword evidence="6" id="KW-1185">Reference proteome</keyword>
<dbReference type="InterPro" id="IPR004089">
    <property type="entry name" value="MCPsignal_dom"/>
</dbReference>
<dbReference type="Proteomes" id="UP000005387">
    <property type="component" value="Unassembled WGS sequence"/>
</dbReference>
<evidence type="ECO:0000313" key="6">
    <source>
        <dbReference type="Proteomes" id="UP000005387"/>
    </source>
</evidence>
<dbReference type="GO" id="GO:0007165">
    <property type="term" value="P:signal transduction"/>
    <property type="evidence" value="ECO:0007669"/>
    <property type="project" value="UniProtKB-KW"/>
</dbReference>
<evidence type="ECO:0000259" key="4">
    <source>
        <dbReference type="PROSITE" id="PS50111"/>
    </source>
</evidence>
<feature type="domain" description="Methyl-accepting transducer" evidence="4">
    <location>
        <begin position="409"/>
        <end position="645"/>
    </location>
</feature>
<dbReference type="SUPFAM" id="SSF58104">
    <property type="entry name" value="Methyl-accepting chemotaxis protein (MCP) signaling domain"/>
    <property type="match status" value="1"/>
</dbReference>
<dbReference type="OrthoDB" id="2489132at2"/>
<dbReference type="SMART" id="SM00283">
    <property type="entry name" value="MA"/>
    <property type="match status" value="1"/>
</dbReference>
<evidence type="ECO:0000313" key="5">
    <source>
        <dbReference type="EMBL" id="EFM09477.1"/>
    </source>
</evidence>
<evidence type="ECO:0000256" key="3">
    <source>
        <dbReference type="SAM" id="Phobius"/>
    </source>
</evidence>
<evidence type="ECO:0000256" key="1">
    <source>
        <dbReference type="ARBA" id="ARBA00023224"/>
    </source>
</evidence>